<dbReference type="InterPro" id="IPR002347">
    <property type="entry name" value="SDR_fam"/>
</dbReference>
<dbReference type="RefSeq" id="XP_033600919.1">
    <property type="nucleotide sequence ID" value="XM_033742741.1"/>
</dbReference>
<evidence type="ECO:0000256" key="7">
    <source>
        <dbReference type="ARBA" id="ARBA00023098"/>
    </source>
</evidence>
<evidence type="ECO:0000313" key="14">
    <source>
        <dbReference type="Proteomes" id="UP000799437"/>
    </source>
</evidence>
<comment type="function">
    <text evidence="9">Catalyzes the reduction of all-trans-retinal to all-trans-retinol in the presence of NADPH.</text>
</comment>
<evidence type="ECO:0000256" key="4">
    <source>
        <dbReference type="ARBA" id="ARBA00022857"/>
    </source>
</evidence>
<dbReference type="PANTHER" id="PTHR24322:SF736">
    <property type="entry name" value="RETINOL DEHYDROGENASE 10"/>
    <property type="match status" value="1"/>
</dbReference>
<comment type="subcellular location">
    <subcellularLocation>
        <location evidence="1">Membrane</location>
        <topology evidence="1">Multi-pass membrane protein</topology>
    </subcellularLocation>
</comment>
<dbReference type="FunFam" id="3.40.50.720:FF:000131">
    <property type="entry name" value="Short-chain dehydrogenase/reductase 3"/>
    <property type="match status" value="1"/>
</dbReference>
<accession>A0A6A6W6D0</accession>
<dbReference type="EMBL" id="ML996571">
    <property type="protein sequence ID" value="KAF2758468.1"/>
    <property type="molecule type" value="Genomic_DNA"/>
</dbReference>
<keyword evidence="14" id="KW-1185">Reference proteome</keyword>
<dbReference type="Pfam" id="PF00106">
    <property type="entry name" value="adh_short"/>
    <property type="match status" value="1"/>
</dbReference>
<keyword evidence="4" id="KW-0521">NADP</keyword>
<evidence type="ECO:0000256" key="12">
    <source>
        <dbReference type="RuleBase" id="RU000363"/>
    </source>
</evidence>
<gene>
    <name evidence="13" type="ORF">EJ05DRAFT_464305</name>
</gene>
<keyword evidence="5" id="KW-1133">Transmembrane helix</keyword>
<dbReference type="SUPFAM" id="SSF51735">
    <property type="entry name" value="NAD(P)-binding Rossmann-fold domains"/>
    <property type="match status" value="1"/>
</dbReference>
<evidence type="ECO:0000256" key="5">
    <source>
        <dbReference type="ARBA" id="ARBA00022989"/>
    </source>
</evidence>
<dbReference type="Proteomes" id="UP000799437">
    <property type="component" value="Unassembled WGS sequence"/>
</dbReference>
<keyword evidence="3" id="KW-0812">Transmembrane</keyword>
<keyword evidence="7" id="KW-0443">Lipid metabolism</keyword>
<name>A0A6A6W6D0_9PEZI</name>
<proteinExistence type="inferred from homology"/>
<dbReference type="GO" id="GO:0016020">
    <property type="term" value="C:membrane"/>
    <property type="evidence" value="ECO:0007669"/>
    <property type="project" value="UniProtKB-SubCell"/>
</dbReference>
<evidence type="ECO:0000256" key="10">
    <source>
        <dbReference type="ARBA" id="ARBA00068717"/>
    </source>
</evidence>
<organism evidence="13 14">
    <name type="scientific">Pseudovirgaria hyperparasitica</name>
    <dbReference type="NCBI Taxonomy" id="470096"/>
    <lineage>
        <taxon>Eukaryota</taxon>
        <taxon>Fungi</taxon>
        <taxon>Dikarya</taxon>
        <taxon>Ascomycota</taxon>
        <taxon>Pezizomycotina</taxon>
        <taxon>Dothideomycetes</taxon>
        <taxon>Dothideomycetes incertae sedis</taxon>
        <taxon>Acrospermales</taxon>
        <taxon>Acrospermaceae</taxon>
        <taxon>Pseudovirgaria</taxon>
    </lineage>
</organism>
<protein>
    <recommendedName>
        <fullName evidence="10">Short-chain dehydrogenase/reductase 3</fullName>
    </recommendedName>
    <alternativeName>
        <fullName evidence="11">Retinal short-chain dehydrogenase/reductase 1</fullName>
    </alternativeName>
</protein>
<reference evidence="13" key="1">
    <citation type="journal article" date="2020" name="Stud. Mycol.">
        <title>101 Dothideomycetes genomes: a test case for predicting lifestyles and emergence of pathogens.</title>
        <authorList>
            <person name="Haridas S."/>
            <person name="Albert R."/>
            <person name="Binder M."/>
            <person name="Bloem J."/>
            <person name="Labutti K."/>
            <person name="Salamov A."/>
            <person name="Andreopoulos B."/>
            <person name="Baker S."/>
            <person name="Barry K."/>
            <person name="Bills G."/>
            <person name="Bluhm B."/>
            <person name="Cannon C."/>
            <person name="Castanera R."/>
            <person name="Culley D."/>
            <person name="Daum C."/>
            <person name="Ezra D."/>
            <person name="Gonzalez J."/>
            <person name="Henrissat B."/>
            <person name="Kuo A."/>
            <person name="Liang C."/>
            <person name="Lipzen A."/>
            <person name="Lutzoni F."/>
            <person name="Magnuson J."/>
            <person name="Mondo S."/>
            <person name="Nolan M."/>
            <person name="Ohm R."/>
            <person name="Pangilinan J."/>
            <person name="Park H.-J."/>
            <person name="Ramirez L."/>
            <person name="Alfaro M."/>
            <person name="Sun H."/>
            <person name="Tritt A."/>
            <person name="Yoshinaga Y."/>
            <person name="Zwiers L.-H."/>
            <person name="Turgeon B."/>
            <person name="Goodwin S."/>
            <person name="Spatafora J."/>
            <person name="Crous P."/>
            <person name="Grigoriev I."/>
        </authorList>
    </citation>
    <scope>NUCLEOTIDE SEQUENCE</scope>
    <source>
        <strain evidence="13">CBS 121739</strain>
    </source>
</reference>
<dbReference type="InterPro" id="IPR036291">
    <property type="entry name" value="NAD(P)-bd_dom_sf"/>
</dbReference>
<keyword evidence="8" id="KW-0472">Membrane</keyword>
<evidence type="ECO:0000256" key="8">
    <source>
        <dbReference type="ARBA" id="ARBA00023136"/>
    </source>
</evidence>
<evidence type="ECO:0000256" key="3">
    <source>
        <dbReference type="ARBA" id="ARBA00022692"/>
    </source>
</evidence>
<evidence type="ECO:0000256" key="6">
    <source>
        <dbReference type="ARBA" id="ARBA00023002"/>
    </source>
</evidence>
<evidence type="ECO:0000256" key="2">
    <source>
        <dbReference type="ARBA" id="ARBA00006484"/>
    </source>
</evidence>
<evidence type="ECO:0000256" key="1">
    <source>
        <dbReference type="ARBA" id="ARBA00004141"/>
    </source>
</evidence>
<dbReference type="Gene3D" id="3.40.50.720">
    <property type="entry name" value="NAD(P)-binding Rossmann-like Domain"/>
    <property type="match status" value="1"/>
</dbReference>
<dbReference type="GeneID" id="54483795"/>
<dbReference type="AlphaFoldDB" id="A0A6A6W6D0"/>
<comment type="similarity">
    <text evidence="2 12">Belongs to the short-chain dehydrogenases/reductases (SDR) family.</text>
</comment>
<sequence length="358" mass="39132">MASLIPKVVLSPFVTGPLLAVLAFGPPEVRGPLVEKLGSIKVPVDILVTVLKFLVPLGVVSLINNVLNGWALRNWKWSSDSTKDWVWGQEVAVITGGSNGIGAATAERLALRGVKVAVLDVMDLSAELKASPNIKYFNCDLRNREAVAKAATEVRSTLGSPSILVNNAGIGNAGDILNLTPGALHAIFDINLIAQWYTIQEFLPDMIKKKKGHIMSVSSMSAFTGIAGISDYCSIKAALTAFYESLNQELKHRYHCPEILTSIVYPLWTSTRLTEQLEEDIKKASKTPIMKVGTVGDAMSKQILECKRGRIFLPNLFWTRAAPGLRGLPLWLQELIRDDTAKMVVQQGTSYEMGMEKQ</sequence>
<dbReference type="PRINTS" id="PR00080">
    <property type="entry name" value="SDRFAMILY"/>
</dbReference>
<evidence type="ECO:0000313" key="13">
    <source>
        <dbReference type="EMBL" id="KAF2758468.1"/>
    </source>
</evidence>
<dbReference type="PANTHER" id="PTHR24322">
    <property type="entry name" value="PKSB"/>
    <property type="match status" value="1"/>
</dbReference>
<evidence type="ECO:0000256" key="9">
    <source>
        <dbReference type="ARBA" id="ARBA00059620"/>
    </source>
</evidence>
<dbReference type="OrthoDB" id="10253736at2759"/>
<dbReference type="GO" id="GO:0052650">
    <property type="term" value="F:all-trans-retinol dehydrogenase (NADP+) activity"/>
    <property type="evidence" value="ECO:0007669"/>
    <property type="project" value="UniProtKB-ARBA"/>
</dbReference>
<dbReference type="PRINTS" id="PR00081">
    <property type="entry name" value="GDHRDH"/>
</dbReference>
<keyword evidence="6" id="KW-0560">Oxidoreductase</keyword>
<evidence type="ECO:0000256" key="11">
    <source>
        <dbReference type="ARBA" id="ARBA00082544"/>
    </source>
</evidence>